<dbReference type="InterPro" id="IPR047676">
    <property type="entry name" value="FxLYD_dom"/>
</dbReference>
<comment type="caution">
    <text evidence="1">The sequence shown here is derived from an EMBL/GenBank/DDBJ whole genome shotgun (WGS) entry which is preliminary data.</text>
</comment>
<evidence type="ECO:0000313" key="1">
    <source>
        <dbReference type="EMBL" id="EQK40107.1"/>
    </source>
</evidence>
<sequence length="167" mass="18993">MKVKSIKKISTGIALVSIISLFTVGCGNEVSNTNDSNKETTKNSQKNDFETCNILKFENLGKEKYDEYNDDYENIVVDVKNDSKKDLRDIQVTFGIYDKSGKLIKNEVGQIENTLKPNSVAKVECMVSKLEDNLEIKVDSYSYYINEKDMVEVDLIGMVVQFYETLN</sequence>
<dbReference type="AlphaFoldDB" id="T4VHF2"/>
<gene>
    <name evidence="1" type="ORF">C672_3469</name>
</gene>
<protein>
    <submittedName>
        <fullName evidence="1">Putative lipoprotein</fullName>
    </submittedName>
</protein>
<keyword evidence="1" id="KW-0449">Lipoprotein</keyword>
<dbReference type="NCBIfam" id="NF038353">
    <property type="entry name" value="FxLYD_dom"/>
    <property type="match status" value="1"/>
</dbReference>
<organism evidence="1 2">
    <name type="scientific">Paraclostridium bifermentans ATCC 638 = DSM 14991</name>
    <dbReference type="NCBI Taxonomy" id="1233171"/>
    <lineage>
        <taxon>Bacteria</taxon>
        <taxon>Bacillati</taxon>
        <taxon>Bacillota</taxon>
        <taxon>Clostridia</taxon>
        <taxon>Peptostreptococcales</taxon>
        <taxon>Peptostreptococcaceae</taxon>
        <taxon>Paraclostridium</taxon>
    </lineage>
</organism>
<evidence type="ECO:0000313" key="2">
    <source>
        <dbReference type="Proteomes" id="UP000015688"/>
    </source>
</evidence>
<proteinExistence type="predicted"/>
<dbReference type="PATRIC" id="fig|1233171.3.peg.3338"/>
<dbReference type="PROSITE" id="PS51257">
    <property type="entry name" value="PROKAR_LIPOPROTEIN"/>
    <property type="match status" value="1"/>
</dbReference>
<name>T4VHF2_PARBF</name>
<accession>T4VHF2</accession>
<dbReference type="GeneID" id="67474547"/>
<dbReference type="RefSeq" id="WP_021434407.1">
    <property type="nucleotide sequence ID" value="NZ_AVNC01000021.1"/>
</dbReference>
<dbReference type="Proteomes" id="UP000015688">
    <property type="component" value="Unassembled WGS sequence"/>
</dbReference>
<dbReference type="EMBL" id="AVNC01000021">
    <property type="protein sequence ID" value="EQK40107.1"/>
    <property type="molecule type" value="Genomic_DNA"/>
</dbReference>
<reference evidence="1 2" key="1">
    <citation type="submission" date="2013-06" db="EMBL/GenBank/DDBJ databases">
        <authorList>
            <person name="Walk S."/>
            <person name="Aronoff D."/>
            <person name="Young V.Y."/>
            <person name="Marsh J."/>
            <person name="Harrison L."/>
            <person name="Daugherty S.C."/>
            <person name="Shefchek K.A."/>
            <person name="Hine E.E."/>
            <person name="Tallon L.J."/>
            <person name="Sadzewicz L.K."/>
            <person name="Rasko D.A."/>
        </authorList>
    </citation>
    <scope>NUCLEOTIDE SEQUENCE [LARGE SCALE GENOMIC DNA]</scope>
    <source>
        <strain evidence="1 2">ATCC 638</strain>
    </source>
</reference>